<dbReference type="RefSeq" id="XP_066713155.1">
    <property type="nucleotide sequence ID" value="XM_066860985.1"/>
</dbReference>
<dbReference type="EMBL" id="JAQQWL010000010">
    <property type="protein sequence ID" value="KAK8054509.1"/>
    <property type="molecule type" value="Genomic_DNA"/>
</dbReference>
<evidence type="ECO:0000256" key="1">
    <source>
        <dbReference type="ARBA" id="ARBA00004141"/>
    </source>
</evidence>
<feature type="transmembrane region" description="Helical" evidence="8">
    <location>
        <begin position="80"/>
        <end position="100"/>
    </location>
</feature>
<keyword evidence="11" id="KW-1185">Reference proteome</keyword>
<comment type="similarity">
    <text evidence="2 7">Belongs to the major facilitator superfamily. Sugar transporter (TC 2.A.1.1) family.</text>
</comment>
<organism evidence="10 11">
    <name type="scientific">Apiospora phragmitis</name>
    <dbReference type="NCBI Taxonomy" id="2905665"/>
    <lineage>
        <taxon>Eukaryota</taxon>
        <taxon>Fungi</taxon>
        <taxon>Dikarya</taxon>
        <taxon>Ascomycota</taxon>
        <taxon>Pezizomycotina</taxon>
        <taxon>Sordariomycetes</taxon>
        <taxon>Xylariomycetidae</taxon>
        <taxon>Amphisphaeriales</taxon>
        <taxon>Apiosporaceae</taxon>
        <taxon>Apiospora</taxon>
    </lineage>
</organism>
<keyword evidence="3 7" id="KW-0813">Transport</keyword>
<dbReference type="InterPro" id="IPR005828">
    <property type="entry name" value="MFS_sugar_transport-like"/>
</dbReference>
<keyword evidence="4 8" id="KW-0812">Transmembrane</keyword>
<evidence type="ECO:0000259" key="9">
    <source>
        <dbReference type="PROSITE" id="PS50850"/>
    </source>
</evidence>
<dbReference type="InterPro" id="IPR005829">
    <property type="entry name" value="Sugar_transporter_CS"/>
</dbReference>
<feature type="transmembrane region" description="Helical" evidence="8">
    <location>
        <begin position="362"/>
        <end position="386"/>
    </location>
</feature>
<feature type="transmembrane region" description="Helical" evidence="8">
    <location>
        <begin position="139"/>
        <end position="158"/>
    </location>
</feature>
<evidence type="ECO:0000313" key="10">
    <source>
        <dbReference type="EMBL" id="KAK8054509.1"/>
    </source>
</evidence>
<feature type="domain" description="Major facilitator superfamily (MFS) profile" evidence="9">
    <location>
        <begin position="9"/>
        <end position="459"/>
    </location>
</feature>
<keyword evidence="6 8" id="KW-0472">Membrane</keyword>
<sequence length="508" mass="54200">MGRFFIVGIAAVAALGGFIYGVDSGIIATTLGHDTFKLYMYGPSKADAALSGAVVSVYNAGQAVGSLCTGALADWISRKWTIFVAAVLAIIGTAIQAGSMNVGMLIAGRGIGGIACGQLLSVVPIYIAEISPPTQRGFLVGLQGMAIAIGFCLANWIGYGGSFAMGDAQWRIPLAMQVPGALCLAIGVCFVPYTPRWLVKKDRVEDASKVLSSFHGDDHDLVAQELIQIREQIHLEKLQSQISWLASLCQLFSRQYLRRTATATFILVMTQLSGSSVIQNFQNIFYAAVGFAGQQALLISGVYGLMGVIGQTFYLVVVADRWPRVRTLSAGSVVLAVLIAVCMALSAVYGRADNTNLDGAHGAIAFIFIYSAAYAIFFNGTIWVVCSELFPFFLRSRGTAFGVFLQSIVAIVLSQVTPIALAQVSWRSVQVPVTRYYALFVATNLAAGVIYFLFLPETAGKSLEEVGELFGDTIVTSHIGDIDIAAKKGAVELEDATNSRPSQFISKV</sequence>
<dbReference type="SUPFAM" id="SSF103473">
    <property type="entry name" value="MFS general substrate transporter"/>
    <property type="match status" value="1"/>
</dbReference>
<accession>A0ABR1U6K3</accession>
<dbReference type="Pfam" id="PF00083">
    <property type="entry name" value="Sugar_tr"/>
    <property type="match status" value="1"/>
</dbReference>
<feature type="transmembrane region" description="Helical" evidence="8">
    <location>
        <begin position="260"/>
        <end position="278"/>
    </location>
</feature>
<keyword evidence="5 8" id="KW-1133">Transmembrane helix</keyword>
<feature type="transmembrane region" description="Helical" evidence="8">
    <location>
        <begin position="170"/>
        <end position="193"/>
    </location>
</feature>
<reference evidence="10 11" key="1">
    <citation type="submission" date="2023-01" db="EMBL/GenBank/DDBJ databases">
        <title>Analysis of 21 Apiospora genomes using comparative genomics revels a genus with tremendous synthesis potential of carbohydrate active enzymes and secondary metabolites.</title>
        <authorList>
            <person name="Sorensen T."/>
        </authorList>
    </citation>
    <scope>NUCLEOTIDE SEQUENCE [LARGE SCALE GENOMIC DNA]</scope>
    <source>
        <strain evidence="10 11">CBS 135458</strain>
    </source>
</reference>
<dbReference type="NCBIfam" id="TIGR00879">
    <property type="entry name" value="SP"/>
    <property type="match status" value="1"/>
</dbReference>
<comment type="caution">
    <text evidence="10">The sequence shown here is derived from an EMBL/GenBank/DDBJ whole genome shotgun (WGS) entry which is preliminary data.</text>
</comment>
<comment type="subcellular location">
    <subcellularLocation>
        <location evidence="1">Membrane</location>
        <topology evidence="1">Multi-pass membrane protein</topology>
    </subcellularLocation>
</comment>
<protein>
    <recommendedName>
        <fullName evidence="9">Major facilitator superfamily (MFS) profile domain-containing protein</fullName>
    </recommendedName>
</protein>
<feature type="transmembrane region" description="Helical" evidence="8">
    <location>
        <begin position="284"/>
        <end position="316"/>
    </location>
</feature>
<feature type="transmembrane region" description="Helical" evidence="8">
    <location>
        <begin position="106"/>
        <end position="127"/>
    </location>
</feature>
<dbReference type="GeneID" id="92094048"/>
<evidence type="ECO:0000256" key="2">
    <source>
        <dbReference type="ARBA" id="ARBA00010992"/>
    </source>
</evidence>
<feature type="transmembrane region" description="Helical" evidence="8">
    <location>
        <begin position="398"/>
        <end position="416"/>
    </location>
</feature>
<dbReference type="InterPro" id="IPR050360">
    <property type="entry name" value="MFS_Sugar_Transporters"/>
</dbReference>
<dbReference type="PRINTS" id="PR00171">
    <property type="entry name" value="SUGRTRNSPORT"/>
</dbReference>
<gene>
    <name evidence="10" type="ORF">PG994_009576</name>
</gene>
<dbReference type="InterPro" id="IPR003663">
    <property type="entry name" value="Sugar/inositol_transpt"/>
</dbReference>
<dbReference type="InterPro" id="IPR036259">
    <property type="entry name" value="MFS_trans_sf"/>
</dbReference>
<evidence type="ECO:0000256" key="3">
    <source>
        <dbReference type="ARBA" id="ARBA00022448"/>
    </source>
</evidence>
<feature type="transmembrane region" description="Helical" evidence="8">
    <location>
        <begin position="48"/>
        <end position="73"/>
    </location>
</feature>
<evidence type="ECO:0000256" key="5">
    <source>
        <dbReference type="ARBA" id="ARBA00022989"/>
    </source>
</evidence>
<dbReference type="PROSITE" id="PS50850">
    <property type="entry name" value="MFS"/>
    <property type="match status" value="1"/>
</dbReference>
<feature type="transmembrane region" description="Helical" evidence="8">
    <location>
        <begin position="436"/>
        <end position="455"/>
    </location>
</feature>
<evidence type="ECO:0000256" key="4">
    <source>
        <dbReference type="ARBA" id="ARBA00022692"/>
    </source>
</evidence>
<feature type="transmembrane region" description="Helical" evidence="8">
    <location>
        <begin position="328"/>
        <end position="350"/>
    </location>
</feature>
<evidence type="ECO:0000256" key="6">
    <source>
        <dbReference type="ARBA" id="ARBA00023136"/>
    </source>
</evidence>
<dbReference type="PANTHER" id="PTHR48022">
    <property type="entry name" value="PLASTIDIC GLUCOSE TRANSPORTER 4"/>
    <property type="match status" value="1"/>
</dbReference>
<dbReference type="PROSITE" id="PS00217">
    <property type="entry name" value="SUGAR_TRANSPORT_2"/>
    <property type="match status" value="1"/>
</dbReference>
<dbReference type="Gene3D" id="1.20.1250.20">
    <property type="entry name" value="MFS general substrate transporter like domains"/>
    <property type="match status" value="1"/>
</dbReference>
<proteinExistence type="inferred from homology"/>
<dbReference type="PANTHER" id="PTHR48022:SF11">
    <property type="entry name" value="MONOSACCHARIDE TRANSPORTER (HXT8), PUTATIVE (AFU_ORTHOLOGUE AFUA_2G08120)-RELATED"/>
    <property type="match status" value="1"/>
</dbReference>
<dbReference type="InterPro" id="IPR020846">
    <property type="entry name" value="MFS_dom"/>
</dbReference>
<evidence type="ECO:0000313" key="11">
    <source>
        <dbReference type="Proteomes" id="UP001480595"/>
    </source>
</evidence>
<dbReference type="Proteomes" id="UP001480595">
    <property type="component" value="Unassembled WGS sequence"/>
</dbReference>
<evidence type="ECO:0000256" key="7">
    <source>
        <dbReference type="RuleBase" id="RU003346"/>
    </source>
</evidence>
<evidence type="ECO:0000256" key="8">
    <source>
        <dbReference type="SAM" id="Phobius"/>
    </source>
</evidence>
<name>A0ABR1U6K3_9PEZI</name>